<evidence type="ECO:0000313" key="4">
    <source>
        <dbReference type="EMBL" id="OZJ03168.1"/>
    </source>
</evidence>
<feature type="compositionally biased region" description="Low complexity" evidence="2">
    <location>
        <begin position="328"/>
        <end position="337"/>
    </location>
</feature>
<evidence type="ECO:0000256" key="1">
    <source>
        <dbReference type="PROSITE-ProRule" id="PRU00042"/>
    </source>
</evidence>
<protein>
    <recommendedName>
        <fullName evidence="3">C2H2-type domain-containing protein</fullName>
    </recommendedName>
</protein>
<feature type="region of interest" description="Disordered" evidence="2">
    <location>
        <begin position="276"/>
        <end position="420"/>
    </location>
</feature>
<dbReference type="PROSITE" id="PS00028">
    <property type="entry name" value="ZINC_FINGER_C2H2_1"/>
    <property type="match status" value="1"/>
</dbReference>
<feature type="compositionally biased region" description="Basic and acidic residues" evidence="2">
    <location>
        <begin position="1"/>
        <end position="10"/>
    </location>
</feature>
<accession>A0A261XXX2</accession>
<dbReference type="SMART" id="SM00355">
    <property type="entry name" value="ZnF_C2H2"/>
    <property type="match status" value="3"/>
</dbReference>
<dbReference type="OrthoDB" id="8922241at2759"/>
<sequence length="532" mass="59156">MVFVEVEPHYSRPHAKSAQAKTEPVPLPPTPLDTPSTPALDKDQDQVATPTWPSLFASEGIPFSPESPHTPLSFADLISDDPNLFADDSTMANITVADTEPGVPGFEGNMIMAQNAQPIYSTEDSTAGPEDSAQSKNWALPSKDTDEFNHPFDADFGYGVPLKYLPRDVALRILREQSGGMDYSNLLWAGNNIMGSMAYPYLDLQYAPVRQHPYNTNPHLSIQPSSVTFSPSITQEVEKQTLEARQHTHDALQSIANASQHEPVCLDQSFAVLDTPADSSESFSVSNKRQRPENDDDDDDDDDSFTSASLSSSSDSAQSLYNSRRSRTSPQPSSRATSEYEESLDGSSLDDVNDNFNEDQEEGDISDYEETSRNVKRRRVTRSTATAPTPQGTSTRRQTVSKARKPRVPPKHASESVTVPETSHKGEWTIRFFPYLCQTCMLPYQTEAEMDYHTRAAHGNMNNPVCRWIDPETGVQCHSKFSRPADLVRHAAVHKWKHEKGRIVLFSCDICGKAFSRHDAVLRHQSSAKNHH</sequence>
<feature type="compositionally biased region" description="Polar residues" evidence="2">
    <location>
        <begin position="382"/>
        <end position="401"/>
    </location>
</feature>
<keyword evidence="1" id="KW-0479">Metal-binding</keyword>
<keyword evidence="1" id="KW-0863">Zinc-finger</keyword>
<dbReference type="AlphaFoldDB" id="A0A261XXX2"/>
<feature type="compositionally biased region" description="Polar residues" evidence="2">
    <location>
        <begin position="277"/>
        <end position="287"/>
    </location>
</feature>
<comment type="caution">
    <text evidence="4">The sequence shown here is derived from an EMBL/GenBank/DDBJ whole genome shotgun (WGS) entry which is preliminary data.</text>
</comment>
<dbReference type="EMBL" id="MVBO01000100">
    <property type="protein sequence ID" value="OZJ03168.1"/>
    <property type="molecule type" value="Genomic_DNA"/>
</dbReference>
<reference evidence="4 5" key="1">
    <citation type="journal article" date="2017" name="Mycologia">
        <title>Bifiguratus adelaidae, gen. et sp. nov., a new member of Mucoromycotina in endophytic and soil-dwelling habitats.</title>
        <authorList>
            <person name="Torres-Cruz T.J."/>
            <person name="Billingsley Tobias T.L."/>
            <person name="Almatruk M."/>
            <person name="Hesse C."/>
            <person name="Kuske C.R."/>
            <person name="Desiro A."/>
            <person name="Benucci G.M."/>
            <person name="Bonito G."/>
            <person name="Stajich J.E."/>
            <person name="Dunlap C."/>
            <person name="Arnold A.E."/>
            <person name="Porras-Alfaro A."/>
        </authorList>
    </citation>
    <scope>NUCLEOTIDE SEQUENCE [LARGE SCALE GENOMIC DNA]</scope>
    <source>
        <strain evidence="4 5">AZ0501</strain>
    </source>
</reference>
<keyword evidence="5" id="KW-1185">Reference proteome</keyword>
<gene>
    <name evidence="4" type="ORF">BZG36_04069</name>
</gene>
<dbReference type="GO" id="GO:0008270">
    <property type="term" value="F:zinc ion binding"/>
    <property type="evidence" value="ECO:0007669"/>
    <property type="project" value="UniProtKB-KW"/>
</dbReference>
<keyword evidence="1" id="KW-0862">Zinc</keyword>
<feature type="compositionally biased region" description="Low complexity" evidence="2">
    <location>
        <begin position="305"/>
        <end position="316"/>
    </location>
</feature>
<dbReference type="Gene3D" id="3.30.160.60">
    <property type="entry name" value="Classic Zinc Finger"/>
    <property type="match status" value="1"/>
</dbReference>
<dbReference type="SUPFAM" id="SSF57667">
    <property type="entry name" value="beta-beta-alpha zinc fingers"/>
    <property type="match status" value="1"/>
</dbReference>
<organism evidence="4 5">
    <name type="scientific">Bifiguratus adelaidae</name>
    <dbReference type="NCBI Taxonomy" id="1938954"/>
    <lineage>
        <taxon>Eukaryota</taxon>
        <taxon>Fungi</taxon>
        <taxon>Fungi incertae sedis</taxon>
        <taxon>Mucoromycota</taxon>
        <taxon>Mucoromycotina</taxon>
        <taxon>Endogonomycetes</taxon>
        <taxon>Endogonales</taxon>
        <taxon>Endogonales incertae sedis</taxon>
        <taxon>Bifiguratus</taxon>
    </lineage>
</organism>
<evidence type="ECO:0000313" key="5">
    <source>
        <dbReference type="Proteomes" id="UP000242875"/>
    </source>
</evidence>
<dbReference type="PROSITE" id="PS50157">
    <property type="entry name" value="ZINC_FINGER_C2H2_2"/>
    <property type="match status" value="1"/>
</dbReference>
<evidence type="ECO:0000256" key="2">
    <source>
        <dbReference type="SAM" id="MobiDB-lite"/>
    </source>
</evidence>
<dbReference type="Proteomes" id="UP000242875">
    <property type="component" value="Unassembled WGS sequence"/>
</dbReference>
<dbReference type="InterPro" id="IPR013087">
    <property type="entry name" value="Znf_C2H2_type"/>
</dbReference>
<name>A0A261XXX2_9FUNG</name>
<dbReference type="InterPro" id="IPR036236">
    <property type="entry name" value="Znf_C2H2_sf"/>
</dbReference>
<feature type="domain" description="C2H2-type" evidence="3">
    <location>
        <begin position="506"/>
        <end position="532"/>
    </location>
</feature>
<proteinExistence type="predicted"/>
<feature type="compositionally biased region" description="Acidic residues" evidence="2">
    <location>
        <begin position="351"/>
        <end position="369"/>
    </location>
</feature>
<feature type="region of interest" description="Disordered" evidence="2">
    <location>
        <begin position="1"/>
        <end position="45"/>
    </location>
</feature>
<feature type="compositionally biased region" description="Acidic residues" evidence="2">
    <location>
        <begin position="294"/>
        <end position="304"/>
    </location>
</feature>
<evidence type="ECO:0000259" key="3">
    <source>
        <dbReference type="PROSITE" id="PS50157"/>
    </source>
</evidence>